<reference evidence="8 9" key="1">
    <citation type="submission" date="2012-11" db="EMBL/GenBank/DDBJ databases">
        <title>Whole genome sequence of Acidocella aminolytica 101 = DSM 11237.</title>
        <authorList>
            <person name="Azuma Y."/>
            <person name="Higashiura N."/>
            <person name="Hirakawa H."/>
            <person name="Matsushita K."/>
        </authorList>
    </citation>
    <scope>NUCLEOTIDE SEQUENCE [LARGE SCALE GENOMIC DNA]</scope>
    <source>
        <strain evidence="9">101 / DSM 11237</strain>
    </source>
</reference>
<keyword evidence="2" id="KW-0059">Arsenical resistance</keyword>
<gene>
    <name evidence="8" type="ORF">Aam_055_065</name>
</gene>
<proteinExistence type="inferred from homology"/>
<comment type="caution">
    <text evidence="8">The sequence shown here is derived from an EMBL/GenBank/DDBJ whole genome shotgun (WGS) entry which is preliminary data.</text>
</comment>
<dbReference type="RefSeq" id="WP_048879086.1">
    <property type="nucleotide sequence ID" value="NZ_BANC01000054.1"/>
</dbReference>
<dbReference type="Gene3D" id="3.40.30.10">
    <property type="entry name" value="Glutaredoxin"/>
    <property type="match status" value="1"/>
</dbReference>
<dbReference type="OrthoDB" id="9790554at2"/>
<dbReference type="EC" id="1.20.4.1" evidence="4 7"/>
<evidence type="ECO:0000256" key="1">
    <source>
        <dbReference type="ARBA" id="ARBA00007198"/>
    </source>
</evidence>
<evidence type="ECO:0000256" key="2">
    <source>
        <dbReference type="ARBA" id="ARBA00022849"/>
    </source>
</evidence>
<dbReference type="Proteomes" id="UP000032668">
    <property type="component" value="Unassembled WGS sequence"/>
</dbReference>
<evidence type="ECO:0000256" key="6">
    <source>
        <dbReference type="PROSITE-ProRule" id="PRU01282"/>
    </source>
</evidence>
<dbReference type="InterPro" id="IPR036249">
    <property type="entry name" value="Thioredoxin-like_sf"/>
</dbReference>
<keyword evidence="3 7" id="KW-0560">Oxidoreductase</keyword>
<comment type="catalytic activity">
    <reaction evidence="7">
        <text>[glutaredoxin]-dithiol + arsenate + glutathione + H(+) = glutathionyl-S-S-[glutaredoxin] + arsenite + H2O</text>
        <dbReference type="Rhea" id="RHEA:22016"/>
        <dbReference type="Rhea" id="RHEA-COMP:10729"/>
        <dbReference type="Rhea" id="RHEA-COMP:17668"/>
        <dbReference type="ChEBI" id="CHEBI:15377"/>
        <dbReference type="ChEBI" id="CHEBI:15378"/>
        <dbReference type="ChEBI" id="CHEBI:29242"/>
        <dbReference type="ChEBI" id="CHEBI:29950"/>
        <dbReference type="ChEBI" id="CHEBI:48597"/>
        <dbReference type="ChEBI" id="CHEBI:57925"/>
        <dbReference type="ChEBI" id="CHEBI:146199"/>
        <dbReference type="EC" id="1.20.4.1"/>
    </reaction>
</comment>
<dbReference type="AlphaFoldDB" id="A0A0D6PG10"/>
<keyword evidence="9" id="KW-1185">Reference proteome</keyword>
<dbReference type="PROSITE" id="PS51353">
    <property type="entry name" value="ARSC"/>
    <property type="match status" value="1"/>
</dbReference>
<evidence type="ECO:0000256" key="5">
    <source>
        <dbReference type="ARBA" id="ARBA00039879"/>
    </source>
</evidence>
<comment type="similarity">
    <text evidence="1 6 7">Belongs to the ArsC family.</text>
</comment>
<accession>A0A0D6PG10</accession>
<dbReference type="InterPro" id="IPR006660">
    <property type="entry name" value="Arsenate_reductase-like"/>
</dbReference>
<evidence type="ECO:0000313" key="9">
    <source>
        <dbReference type="Proteomes" id="UP000032668"/>
    </source>
</evidence>
<dbReference type="PANTHER" id="PTHR30041:SF5">
    <property type="entry name" value="ARSENATE REDUCTASE-RELATED"/>
    <property type="match status" value="1"/>
</dbReference>
<evidence type="ECO:0000256" key="4">
    <source>
        <dbReference type="ARBA" id="ARBA00038969"/>
    </source>
</evidence>
<dbReference type="Pfam" id="PF03960">
    <property type="entry name" value="ArsC"/>
    <property type="match status" value="1"/>
</dbReference>
<evidence type="ECO:0000256" key="7">
    <source>
        <dbReference type="RuleBase" id="RU362029"/>
    </source>
</evidence>
<dbReference type="NCBIfam" id="TIGR00014">
    <property type="entry name" value="arsC"/>
    <property type="match status" value="1"/>
</dbReference>
<evidence type="ECO:0000313" key="8">
    <source>
        <dbReference type="EMBL" id="GAN80685.1"/>
    </source>
</evidence>
<dbReference type="InterPro" id="IPR006659">
    <property type="entry name" value="Arsenate_reductase"/>
</dbReference>
<organism evidence="8 9">
    <name type="scientific">Acidocella aminolytica 101 = DSM 11237</name>
    <dbReference type="NCBI Taxonomy" id="1120923"/>
    <lineage>
        <taxon>Bacteria</taxon>
        <taxon>Pseudomonadati</taxon>
        <taxon>Pseudomonadota</taxon>
        <taxon>Alphaproteobacteria</taxon>
        <taxon>Acetobacterales</taxon>
        <taxon>Acidocellaceae</taxon>
        <taxon>Acidocella</taxon>
    </lineage>
</organism>
<dbReference type="SUPFAM" id="SSF52833">
    <property type="entry name" value="Thioredoxin-like"/>
    <property type="match status" value="1"/>
</dbReference>
<name>A0A0D6PG10_9PROT</name>
<sequence length="112" mass="12168">MNATIYHNPKCSTSRAVLQILREAGNEPRIVEYLKTPLSRKELASLAKRLGSAEALLRAKEPLAAELGLKQASEDVVLDAIAEHPVLFNRPVVVTEKGARACRPAETVLGLL</sequence>
<dbReference type="GO" id="GO:0046685">
    <property type="term" value="P:response to arsenic-containing substance"/>
    <property type="evidence" value="ECO:0007669"/>
    <property type="project" value="UniProtKB-KW"/>
</dbReference>
<dbReference type="EMBL" id="BANC01000054">
    <property type="protein sequence ID" value="GAN80685.1"/>
    <property type="molecule type" value="Genomic_DNA"/>
</dbReference>
<dbReference type="PANTHER" id="PTHR30041">
    <property type="entry name" value="ARSENATE REDUCTASE"/>
    <property type="match status" value="1"/>
</dbReference>
<dbReference type="STRING" id="1120923.SAMN02746095_00719"/>
<evidence type="ECO:0000256" key="3">
    <source>
        <dbReference type="ARBA" id="ARBA00023002"/>
    </source>
</evidence>
<dbReference type="GO" id="GO:0008794">
    <property type="term" value="F:arsenate reductase (glutaredoxin) activity"/>
    <property type="evidence" value="ECO:0007669"/>
    <property type="project" value="UniProtKB-UniRule"/>
</dbReference>
<protein>
    <recommendedName>
        <fullName evidence="5 7">Arsenate reductase</fullName>
        <ecNumber evidence="4 7">1.20.4.1</ecNumber>
    </recommendedName>
</protein>
<dbReference type="CDD" id="cd03034">
    <property type="entry name" value="ArsC_ArsC"/>
    <property type="match status" value="1"/>
</dbReference>